<organism evidence="2 3">
    <name type="scientific">Anoxybacillus flavithermus</name>
    <dbReference type="NCBI Taxonomy" id="33934"/>
    <lineage>
        <taxon>Bacteria</taxon>
        <taxon>Bacillati</taxon>
        <taxon>Bacillota</taxon>
        <taxon>Bacilli</taxon>
        <taxon>Bacillales</taxon>
        <taxon>Anoxybacillaceae</taxon>
        <taxon>Anoxybacillus</taxon>
    </lineage>
</organism>
<comment type="caution">
    <text evidence="2">The sequence shown here is derived from an EMBL/GenBank/DDBJ whole genome shotgun (WGS) entry which is preliminary data.</text>
</comment>
<feature type="transmembrane region" description="Helical" evidence="1">
    <location>
        <begin position="15"/>
        <end position="31"/>
    </location>
</feature>
<protein>
    <submittedName>
        <fullName evidence="2">ABC transporter permease</fullName>
    </submittedName>
</protein>
<reference evidence="2 3" key="1">
    <citation type="submission" date="2017-10" db="EMBL/GenBank/DDBJ databases">
        <title>Draft genome sequence of Anoxybacillus flavithermus KU2-6-11 from caldera Uzon (Russia:Kamchtka).</title>
        <authorList>
            <person name="Korzhuk A.V."/>
            <person name="Rozanov A.S."/>
            <person name="Bryanskaya A.V."/>
            <person name="Peltek S.E."/>
        </authorList>
    </citation>
    <scope>NUCLEOTIDE SEQUENCE [LARGE SCALE GENOMIC DNA]</scope>
    <source>
        <strain evidence="2 3">KU2-6_11</strain>
    </source>
</reference>
<dbReference type="Pfam" id="PF13346">
    <property type="entry name" value="ABC2_membrane_5"/>
    <property type="match status" value="1"/>
</dbReference>
<proteinExistence type="predicted"/>
<feature type="transmembrane region" description="Helical" evidence="1">
    <location>
        <begin position="38"/>
        <end position="57"/>
    </location>
</feature>
<accession>A0A2G5RMP7</accession>
<dbReference type="AlphaFoldDB" id="A0A2G5RMP7"/>
<evidence type="ECO:0000313" key="2">
    <source>
        <dbReference type="EMBL" id="PIC03959.1"/>
    </source>
</evidence>
<evidence type="ECO:0000256" key="1">
    <source>
        <dbReference type="SAM" id="Phobius"/>
    </source>
</evidence>
<feature type="transmembrane region" description="Helical" evidence="1">
    <location>
        <begin position="192"/>
        <end position="214"/>
    </location>
</feature>
<name>A0A2G5RMP7_9BACL</name>
<dbReference type="Proteomes" id="UP000230559">
    <property type="component" value="Unassembled WGS sequence"/>
</dbReference>
<gene>
    <name evidence="2" type="ORF">CS060_12250</name>
</gene>
<evidence type="ECO:0000313" key="3">
    <source>
        <dbReference type="Proteomes" id="UP000230559"/>
    </source>
</evidence>
<dbReference type="PANTHER" id="PTHR41309:SF2">
    <property type="entry name" value="MEMBRANE PROTEIN"/>
    <property type="match status" value="1"/>
</dbReference>
<keyword evidence="1" id="KW-0812">Transmembrane</keyword>
<keyword evidence="1" id="KW-0472">Membrane</keyword>
<keyword evidence="1" id="KW-1133">Transmembrane helix</keyword>
<dbReference type="PANTHER" id="PTHR41309">
    <property type="entry name" value="MEMBRANE PROTEIN-RELATED"/>
    <property type="match status" value="1"/>
</dbReference>
<feature type="transmembrane region" description="Helical" evidence="1">
    <location>
        <begin position="127"/>
        <end position="145"/>
    </location>
</feature>
<dbReference type="InterPro" id="IPR025699">
    <property type="entry name" value="ABC2_memb-like"/>
</dbReference>
<dbReference type="RefSeq" id="WP_099669014.1">
    <property type="nucleotide sequence ID" value="NZ_PEDM01000036.1"/>
</dbReference>
<dbReference type="EMBL" id="PEDM01000036">
    <property type="protein sequence ID" value="PIC03959.1"/>
    <property type="molecule type" value="Genomic_DNA"/>
</dbReference>
<feature type="transmembrane region" description="Helical" evidence="1">
    <location>
        <begin position="151"/>
        <end position="171"/>
    </location>
</feature>
<feature type="transmembrane region" description="Helical" evidence="1">
    <location>
        <begin position="90"/>
        <end position="115"/>
    </location>
</feature>
<sequence>MLRLILKDLYTQKKIAYFSPLLLLLYFFSMGKNISGSNLIAIVIYSLSIAFIAYFMVTYTNFNTGESEKNQNRLILSLPVTRRSVINAKYIMISIWWLFSYTSYILIRIILMNVVDTSMTFNQLFDIKVLLLSLCFTYLLTSIFYPLHYKFGFRVASSIGIVSFFLMTNAVGKVLSSNKANGVLSIIIDKPIISFSIIAISVTLVSYIFTVNIFTNKDF</sequence>